<gene>
    <name evidence="1" type="ORF">RCC_08627</name>
</gene>
<keyword evidence="2" id="KW-1185">Reference proteome</keyword>
<evidence type="ECO:0000313" key="1">
    <source>
        <dbReference type="EMBL" id="CZT22919.1"/>
    </source>
</evidence>
<proteinExistence type="predicted"/>
<dbReference type="Proteomes" id="UP000225277">
    <property type="component" value="Unassembled WGS sequence"/>
</dbReference>
<dbReference type="RefSeq" id="XP_023629643.1">
    <property type="nucleotide sequence ID" value="XM_023773875.1"/>
</dbReference>
<name>A0A2D3VI85_9PEZI</name>
<protein>
    <submittedName>
        <fullName evidence="1">Uncharacterized protein</fullName>
    </submittedName>
</protein>
<dbReference type="AlphaFoldDB" id="A0A2D3VI85"/>
<sequence>MPDGADLYQPDIPPVEMRVMRPRTILLFERLGAPQ</sequence>
<accession>A0A2D3VI85</accession>
<evidence type="ECO:0000313" key="2">
    <source>
        <dbReference type="Proteomes" id="UP000225277"/>
    </source>
</evidence>
<reference evidence="1 2" key="1">
    <citation type="submission" date="2016-03" db="EMBL/GenBank/DDBJ databases">
        <authorList>
            <person name="Ploux O."/>
        </authorList>
    </citation>
    <scope>NUCLEOTIDE SEQUENCE [LARGE SCALE GENOMIC DNA]</scope>
    <source>
        <strain evidence="1 2">URUG2</strain>
    </source>
</reference>
<dbReference type="GeneID" id="35603713"/>
<dbReference type="EMBL" id="FJUY01000014">
    <property type="protein sequence ID" value="CZT22919.1"/>
    <property type="molecule type" value="Genomic_DNA"/>
</dbReference>
<organism evidence="1 2">
    <name type="scientific">Ramularia collo-cygni</name>
    <dbReference type="NCBI Taxonomy" id="112498"/>
    <lineage>
        <taxon>Eukaryota</taxon>
        <taxon>Fungi</taxon>
        <taxon>Dikarya</taxon>
        <taxon>Ascomycota</taxon>
        <taxon>Pezizomycotina</taxon>
        <taxon>Dothideomycetes</taxon>
        <taxon>Dothideomycetidae</taxon>
        <taxon>Mycosphaerellales</taxon>
        <taxon>Mycosphaerellaceae</taxon>
        <taxon>Ramularia</taxon>
    </lineage>
</organism>